<evidence type="ECO:0000259" key="1">
    <source>
        <dbReference type="Pfam" id="PF12728"/>
    </source>
</evidence>
<dbReference type="NCBIfam" id="TIGR01764">
    <property type="entry name" value="excise"/>
    <property type="match status" value="1"/>
</dbReference>
<name>A0A212JJU1_9FIRM</name>
<dbReference type="Pfam" id="PF12728">
    <property type="entry name" value="HTH_17"/>
    <property type="match status" value="1"/>
</dbReference>
<dbReference type="EMBL" id="FLUN01000001">
    <property type="protein sequence ID" value="SBV99555.1"/>
    <property type="molecule type" value="Genomic_DNA"/>
</dbReference>
<dbReference type="SUPFAM" id="SSF46955">
    <property type="entry name" value="Putative DNA-binding domain"/>
    <property type="match status" value="1"/>
</dbReference>
<dbReference type="AlphaFoldDB" id="A0A212JJU1"/>
<protein>
    <submittedName>
        <fullName evidence="2">DNA binding domain protein, excisionase family</fullName>
    </submittedName>
</protein>
<dbReference type="InterPro" id="IPR041657">
    <property type="entry name" value="HTH_17"/>
</dbReference>
<dbReference type="InterPro" id="IPR010093">
    <property type="entry name" value="SinI_DNA-bd"/>
</dbReference>
<dbReference type="Gene3D" id="1.10.1660.10">
    <property type="match status" value="1"/>
</dbReference>
<evidence type="ECO:0000313" key="2">
    <source>
        <dbReference type="EMBL" id="SBV99555.1"/>
    </source>
</evidence>
<feature type="domain" description="Helix-turn-helix" evidence="1">
    <location>
        <begin position="5"/>
        <end position="53"/>
    </location>
</feature>
<sequence length="57" mass="6769">MECCFTCEEVAKRYSVKLTTVWDWIRKKKLPAIKTGKNYAIRPEDIEAFEQSRRTIS</sequence>
<proteinExistence type="predicted"/>
<accession>A0A212JJU1</accession>
<dbReference type="InterPro" id="IPR009061">
    <property type="entry name" value="DNA-bd_dom_put_sf"/>
</dbReference>
<dbReference type="GO" id="GO:0003677">
    <property type="term" value="F:DNA binding"/>
    <property type="evidence" value="ECO:0007669"/>
    <property type="project" value="InterPro"/>
</dbReference>
<gene>
    <name evidence="2" type="ORF">KL86CLO1_11219</name>
</gene>
<reference evidence="2" key="1">
    <citation type="submission" date="2016-04" db="EMBL/GenBank/DDBJ databases">
        <authorList>
            <person name="Evans L.H."/>
            <person name="Alamgir A."/>
            <person name="Owens N."/>
            <person name="Weber N.D."/>
            <person name="Virtaneva K."/>
            <person name="Barbian K."/>
            <person name="Babar A."/>
            <person name="Rosenke K."/>
        </authorList>
    </citation>
    <scope>NUCLEOTIDE SEQUENCE</scope>
    <source>
        <strain evidence="2">86</strain>
    </source>
</reference>
<organism evidence="2">
    <name type="scientific">uncultured Eubacteriales bacterium</name>
    <dbReference type="NCBI Taxonomy" id="172733"/>
    <lineage>
        <taxon>Bacteria</taxon>
        <taxon>Bacillati</taxon>
        <taxon>Bacillota</taxon>
        <taxon>Clostridia</taxon>
        <taxon>Eubacteriales</taxon>
        <taxon>environmental samples</taxon>
    </lineage>
</organism>